<keyword evidence="2" id="KW-1185">Reference proteome</keyword>
<proteinExistence type="predicted"/>
<dbReference type="Proteomes" id="UP000664925">
    <property type="component" value="Segment"/>
</dbReference>
<name>A0A8A5LRT5_9CAUD</name>
<organism evidence="1 2">
    <name type="scientific">Arthrobacter phage Prairie</name>
    <dbReference type="NCBI Taxonomy" id="2816463"/>
    <lineage>
        <taxon>Viruses</taxon>
        <taxon>Duplodnaviria</taxon>
        <taxon>Heunggongvirae</taxon>
        <taxon>Uroviricota</taxon>
        <taxon>Caudoviricetes</taxon>
        <taxon>Berryhillviridae</taxon>
        <taxon>Lilmacvirus</taxon>
        <taxon>Lilmacvirus prairie</taxon>
    </lineage>
</organism>
<sequence>MQTKKPAKKAVVKEYTVVKGRYAGIHAGPLNIQAIEGPYEILEDHLLDRDKARELAADLEAQLNPTRDRAAGVHVFYTNRGADYRPAPLRHSEYEIRATFLYRDSPIMIPLKDVRRAPSAKKDFKDYVKRVRGNPGPVSRSRGGLWDAELIRKDFYKGKPAGGETILRLADLDAK</sequence>
<accession>A0A8A5LRT5</accession>
<evidence type="ECO:0000313" key="2">
    <source>
        <dbReference type="Proteomes" id="UP000664925"/>
    </source>
</evidence>
<protein>
    <submittedName>
        <fullName evidence="1">Uncharacterized protein</fullName>
    </submittedName>
</protein>
<dbReference type="EMBL" id="MW601223">
    <property type="protein sequence ID" value="QTF82172.1"/>
    <property type="molecule type" value="Genomic_DNA"/>
</dbReference>
<evidence type="ECO:0000313" key="1">
    <source>
        <dbReference type="EMBL" id="QTF82172.1"/>
    </source>
</evidence>
<reference evidence="1" key="1">
    <citation type="submission" date="2021-02" db="EMBL/GenBank/DDBJ databases">
        <authorList>
            <person name="Johnson B.J."/>
            <person name="Isenhart S.H."/>
            <person name="Brown D.K."/>
            <person name="Kleven A.S."/>
            <person name="Bohn B.R."/>
            <person name="Martinez L.A."/>
            <person name="Garcia C.A."/>
            <person name="Zack K.M."/>
            <person name="Garlena R.A."/>
            <person name="Russell D.A."/>
            <person name="Jacobs-Sera D."/>
            <person name="Hatfull G.F."/>
        </authorList>
    </citation>
    <scope>NUCLEOTIDE SEQUENCE</scope>
</reference>
<gene>
    <name evidence="1" type="primary">75</name>
    <name evidence="1" type="ORF">SEA_PRAIRIE_75</name>
</gene>